<dbReference type="RefSeq" id="WP_190302199.1">
    <property type="nucleotide sequence ID" value="NZ_JACOIJ010000015.1"/>
</dbReference>
<evidence type="ECO:0000256" key="5">
    <source>
        <dbReference type="ARBA" id="ARBA00023237"/>
    </source>
</evidence>
<dbReference type="Pfam" id="PF07980">
    <property type="entry name" value="SusD_RagB"/>
    <property type="match status" value="1"/>
</dbReference>
<evidence type="ECO:0000256" key="2">
    <source>
        <dbReference type="ARBA" id="ARBA00006275"/>
    </source>
</evidence>
<dbReference type="Proteomes" id="UP000651271">
    <property type="component" value="Unassembled WGS sequence"/>
</dbReference>
<dbReference type="InterPro" id="IPR012944">
    <property type="entry name" value="SusD_RagB_dom"/>
</dbReference>
<dbReference type="EMBL" id="JACOIJ010000015">
    <property type="protein sequence ID" value="MBD1429791.1"/>
    <property type="molecule type" value="Genomic_DNA"/>
</dbReference>
<name>A0ABR7YES7_9SPHI</name>
<protein>
    <submittedName>
        <fullName evidence="8">RagB/SusD family nutrient uptake outer membrane protein</fullName>
    </submittedName>
</protein>
<keyword evidence="9" id="KW-1185">Reference proteome</keyword>
<dbReference type="Pfam" id="PF14322">
    <property type="entry name" value="SusD-like_3"/>
    <property type="match status" value="1"/>
</dbReference>
<comment type="caution">
    <text evidence="8">The sequence shown here is derived from an EMBL/GenBank/DDBJ whole genome shotgun (WGS) entry which is preliminary data.</text>
</comment>
<evidence type="ECO:0000313" key="9">
    <source>
        <dbReference type="Proteomes" id="UP000651271"/>
    </source>
</evidence>
<reference evidence="8 9" key="1">
    <citation type="submission" date="2020-08" db="EMBL/GenBank/DDBJ databases">
        <title>Sphingobacterium sp. DN04309 isolated from aquaculture water.</title>
        <authorList>
            <person name="Zhang M."/>
        </authorList>
    </citation>
    <scope>NUCLEOTIDE SEQUENCE [LARGE SCALE GENOMIC DNA]</scope>
    <source>
        <strain evidence="8 9">DN04309</strain>
    </source>
</reference>
<dbReference type="InterPro" id="IPR033985">
    <property type="entry name" value="SusD-like_N"/>
</dbReference>
<keyword evidence="5" id="KW-0998">Cell outer membrane</keyword>
<evidence type="ECO:0000259" key="6">
    <source>
        <dbReference type="Pfam" id="PF07980"/>
    </source>
</evidence>
<comment type="similarity">
    <text evidence="2">Belongs to the SusD family.</text>
</comment>
<evidence type="ECO:0000313" key="8">
    <source>
        <dbReference type="EMBL" id="MBD1429791.1"/>
    </source>
</evidence>
<comment type="subcellular location">
    <subcellularLocation>
        <location evidence="1">Cell outer membrane</location>
    </subcellularLocation>
</comment>
<proteinExistence type="inferred from homology"/>
<evidence type="ECO:0000259" key="7">
    <source>
        <dbReference type="Pfam" id="PF14322"/>
    </source>
</evidence>
<evidence type="ECO:0000256" key="4">
    <source>
        <dbReference type="ARBA" id="ARBA00023136"/>
    </source>
</evidence>
<evidence type="ECO:0000256" key="1">
    <source>
        <dbReference type="ARBA" id="ARBA00004442"/>
    </source>
</evidence>
<feature type="domain" description="SusD-like N-terminal" evidence="7">
    <location>
        <begin position="20"/>
        <end position="231"/>
    </location>
</feature>
<keyword evidence="4" id="KW-0472">Membrane</keyword>
<gene>
    <name evidence="8" type="ORF">H8B04_09425</name>
</gene>
<evidence type="ECO:0000256" key="3">
    <source>
        <dbReference type="ARBA" id="ARBA00022729"/>
    </source>
</evidence>
<dbReference type="PROSITE" id="PS51257">
    <property type="entry name" value="PROKAR_LIPOPROTEIN"/>
    <property type="match status" value="1"/>
</dbReference>
<sequence>MKKLLLLIVGIVFLVSCTKDFLSLKRDMKNVVPQSLEDFQALMDNSAVINLNSAYLLGEIGAGDFYLKDETWNALSSPWVKNAYNWQADIFQGSQSDIWNRMYEKILYCNIVLEGLERNKNDIHDIQGYNDVRGQALFWRSYSFYQLAQFFCAVYDKQNLEGRIGLPLRLESDIDQKVGQSTLLQTYNQIVVNLLEAENLLKEEKPIIFGVYFKSRPSKIALRALLSRIYLQMQEYVKAKEYAQKVLTMQSQLLDFNQVPVKPVKEYTFDIFGSTNPEVLLYDVMFYNSVIAQSRLIVDSVLLRSYEVNDLRKARFFTSTNGVDTTFRGSYNGNVDLHGFVTLSEVYLILAESSVRENDIIRAKEIMNVFLSNRYANSTIKDISSLEKSALLNFILQERKKELVFKGVRWQDLRRLNLEPEFETTITRKIEGISYKLLPKSQKYIYPLPDDEVILNGYKQVVR</sequence>
<organism evidence="8 9">
    <name type="scientific">Sphingobacterium litopenaei</name>
    <dbReference type="NCBI Taxonomy" id="2763500"/>
    <lineage>
        <taxon>Bacteria</taxon>
        <taxon>Pseudomonadati</taxon>
        <taxon>Bacteroidota</taxon>
        <taxon>Sphingobacteriia</taxon>
        <taxon>Sphingobacteriales</taxon>
        <taxon>Sphingobacteriaceae</taxon>
        <taxon>Sphingobacterium</taxon>
    </lineage>
</organism>
<feature type="domain" description="RagB/SusD" evidence="6">
    <location>
        <begin position="343"/>
        <end position="423"/>
    </location>
</feature>
<dbReference type="InterPro" id="IPR011990">
    <property type="entry name" value="TPR-like_helical_dom_sf"/>
</dbReference>
<accession>A0ABR7YES7</accession>
<keyword evidence="3" id="KW-0732">Signal</keyword>
<dbReference type="SUPFAM" id="SSF48452">
    <property type="entry name" value="TPR-like"/>
    <property type="match status" value="1"/>
</dbReference>
<dbReference type="Gene3D" id="1.25.40.390">
    <property type="match status" value="1"/>
</dbReference>